<proteinExistence type="predicted"/>
<reference evidence="2" key="1">
    <citation type="journal article" date="2014" name="Int. J. Syst. Evol. Microbiol.">
        <title>Complete genome sequence of Corynebacterium casei LMG S-19264T (=DSM 44701T), isolated from a smear-ripened cheese.</title>
        <authorList>
            <consortium name="US DOE Joint Genome Institute (JGI-PGF)"/>
            <person name="Walter F."/>
            <person name="Albersmeier A."/>
            <person name="Kalinowski J."/>
            <person name="Ruckert C."/>
        </authorList>
    </citation>
    <scope>NUCLEOTIDE SEQUENCE</scope>
    <source>
        <strain evidence="2">CGMCC 4.7299</strain>
    </source>
</reference>
<evidence type="ECO:0000313" key="3">
    <source>
        <dbReference type="Proteomes" id="UP000656042"/>
    </source>
</evidence>
<keyword evidence="1" id="KW-1133">Transmembrane helix</keyword>
<comment type="caution">
    <text evidence="2">The sequence shown here is derived from an EMBL/GenBank/DDBJ whole genome shotgun (WGS) entry which is preliminary data.</text>
</comment>
<feature type="transmembrane region" description="Helical" evidence="1">
    <location>
        <begin position="127"/>
        <end position="144"/>
    </location>
</feature>
<keyword evidence="3" id="KW-1185">Reference proteome</keyword>
<feature type="transmembrane region" description="Helical" evidence="1">
    <location>
        <begin position="48"/>
        <end position="71"/>
    </location>
</feature>
<organism evidence="2 3">
    <name type="scientific">Mangrovihabitans endophyticus</name>
    <dbReference type="NCBI Taxonomy" id="1751298"/>
    <lineage>
        <taxon>Bacteria</taxon>
        <taxon>Bacillati</taxon>
        <taxon>Actinomycetota</taxon>
        <taxon>Actinomycetes</taxon>
        <taxon>Micromonosporales</taxon>
        <taxon>Micromonosporaceae</taxon>
        <taxon>Mangrovihabitans</taxon>
    </lineage>
</organism>
<name>A0A8J3C8B5_9ACTN</name>
<keyword evidence="1" id="KW-0812">Transmembrane</keyword>
<dbReference type="Proteomes" id="UP000656042">
    <property type="component" value="Unassembled WGS sequence"/>
</dbReference>
<evidence type="ECO:0000313" key="2">
    <source>
        <dbReference type="EMBL" id="GGL17783.1"/>
    </source>
</evidence>
<dbReference type="EMBL" id="BMMX01000058">
    <property type="protein sequence ID" value="GGL17783.1"/>
    <property type="molecule type" value="Genomic_DNA"/>
</dbReference>
<reference evidence="2" key="2">
    <citation type="submission" date="2020-09" db="EMBL/GenBank/DDBJ databases">
        <authorList>
            <person name="Sun Q."/>
            <person name="Zhou Y."/>
        </authorList>
    </citation>
    <scope>NUCLEOTIDE SEQUENCE</scope>
    <source>
        <strain evidence="2">CGMCC 4.7299</strain>
    </source>
</reference>
<sequence>MDTTSTTGQHLTLVDQPDTAGLPFWRRAAAAVTNGTDRALRFLREDGLLVVIALIVLAVVAATLWLAWVILSAFFSALGTIAGAAGDGLSNLVGWLAHGPITHAINDPVRGFLDAHTTGLPASGHDLWITWLATAGVLYLMGMAGSGYARIGWAVIGALTAAAAYFGAAAATGPAAAGLTAAVWLLLSLPVYARAKRASVLEQIALDLQQRREARQELAERRARRGRAAANTAS</sequence>
<dbReference type="AlphaFoldDB" id="A0A8J3C8B5"/>
<keyword evidence="1" id="KW-0472">Membrane</keyword>
<evidence type="ECO:0000256" key="1">
    <source>
        <dbReference type="SAM" id="Phobius"/>
    </source>
</evidence>
<accession>A0A8J3C8B5</accession>
<protein>
    <submittedName>
        <fullName evidence="2">Uncharacterized protein</fullName>
    </submittedName>
</protein>
<gene>
    <name evidence="2" type="ORF">GCM10012284_60510</name>
</gene>
<dbReference type="RefSeq" id="WP_189082747.1">
    <property type="nucleotide sequence ID" value="NZ_BMMX01000058.1"/>
</dbReference>